<dbReference type="Proteomes" id="UP001184853">
    <property type="component" value="Unassembled WGS sequence"/>
</dbReference>
<comment type="caution">
    <text evidence="1">The sequence shown here is derived from an EMBL/GenBank/DDBJ whole genome shotgun (WGS) entry which is preliminary data.</text>
</comment>
<gene>
    <name evidence="1" type="ORF">J2781_000205</name>
</gene>
<protein>
    <recommendedName>
        <fullName evidence="3">Activator of Hsp90 ATPase-like protein</fullName>
    </recommendedName>
</protein>
<evidence type="ECO:0008006" key="3">
    <source>
        <dbReference type="Google" id="ProtNLM"/>
    </source>
</evidence>
<dbReference type="EMBL" id="JAVDQS010000001">
    <property type="protein sequence ID" value="MDR6403301.1"/>
    <property type="molecule type" value="Genomic_DNA"/>
</dbReference>
<proteinExistence type="predicted"/>
<organism evidence="1 2">
    <name type="scientific">Chryseobacterium geocarposphaerae</name>
    <dbReference type="NCBI Taxonomy" id="1416776"/>
    <lineage>
        <taxon>Bacteria</taxon>
        <taxon>Pseudomonadati</taxon>
        <taxon>Bacteroidota</taxon>
        <taxon>Flavobacteriia</taxon>
        <taxon>Flavobacteriales</taxon>
        <taxon>Weeksellaceae</taxon>
        <taxon>Chryseobacterium group</taxon>
        <taxon>Chryseobacterium</taxon>
    </lineage>
</organism>
<name>A0ABU1L9B0_9FLAO</name>
<sequence>MAEYQAKSINSLYFEVTNNDKLIGKLIYKNWFKFSAEIEILNSKYQIEPKGFWGTTVELRDGGNVLLKFTMNWNGDIVVHTYFNNIEKDYVFKYRGIFKDSFALTDEHGTELLIMKPNFKWNSLNYEYQITTTDAFENFSQKGTLLINSLHCANYYMSMMMSAM</sequence>
<accession>A0ABU1L9B0</accession>
<evidence type="ECO:0000313" key="1">
    <source>
        <dbReference type="EMBL" id="MDR6403301.1"/>
    </source>
</evidence>
<reference evidence="1 2" key="1">
    <citation type="submission" date="2023-07" db="EMBL/GenBank/DDBJ databases">
        <title>Sorghum-associated microbial communities from plants grown in Nebraska, USA.</title>
        <authorList>
            <person name="Schachtman D."/>
        </authorList>
    </citation>
    <scope>NUCLEOTIDE SEQUENCE [LARGE SCALE GENOMIC DNA]</scope>
    <source>
        <strain evidence="1 2">DS1709</strain>
    </source>
</reference>
<keyword evidence="2" id="KW-1185">Reference proteome</keyword>
<evidence type="ECO:0000313" key="2">
    <source>
        <dbReference type="Proteomes" id="UP001184853"/>
    </source>
</evidence>
<dbReference type="RefSeq" id="WP_115981548.1">
    <property type="nucleotide sequence ID" value="NZ_JAVDQS010000001.1"/>
</dbReference>